<evidence type="ECO:0000259" key="3">
    <source>
        <dbReference type="Pfam" id="PF12480"/>
    </source>
</evidence>
<dbReference type="GO" id="GO:0005634">
    <property type="term" value="C:nucleus"/>
    <property type="evidence" value="ECO:0007669"/>
    <property type="project" value="TreeGrafter"/>
</dbReference>
<evidence type="ECO:0000256" key="1">
    <source>
        <dbReference type="ARBA" id="ARBA00038379"/>
    </source>
</evidence>
<feature type="non-terminal residue" evidence="4">
    <location>
        <position position="282"/>
    </location>
</feature>
<keyword evidence="5" id="KW-1185">Reference proteome</keyword>
<sequence length="282" mass="31571">MSSTFDFKSLTSSQTSPMGDLQRVLSQGEYAPLTSAPMFESKFVQINRRGEPIYVHNRPNCVTIGICSASPSSLTPSVMLLAHEVPESLPESAPSFCKLSEESAHTEQLALTRFFPLKFVKLSVHSQDKHHLKLKLVNGRSYYLELCAPPDQQHNLFQQWLQLISLLRSPENTEVNVLYENFSTSQENAHSPNNLLENKDDTGDVPSPKTEEETVSIKTSSKQDPLSGIVEPNEESGRKEVVFHSSLKATRQGTTMEPKDKGHLDRKKSKSKSKSADKRKSR</sequence>
<gene>
    <name evidence="4" type="primary">Fam71d</name>
    <name evidence="4" type="ORF">EUDELE_R00463</name>
</gene>
<proteinExistence type="inferred from homology"/>
<feature type="compositionally biased region" description="Basic residues" evidence="2">
    <location>
        <begin position="264"/>
        <end position="273"/>
    </location>
</feature>
<feature type="domain" description="Golgi associated RAB2 interactor protein-like Rab2B-binding" evidence="3">
    <location>
        <begin position="109"/>
        <end position="175"/>
    </location>
</feature>
<dbReference type="Proteomes" id="UP000533954">
    <property type="component" value="Unassembled WGS sequence"/>
</dbReference>
<dbReference type="PANTHER" id="PTHR22574">
    <property type="match status" value="1"/>
</dbReference>
<dbReference type="Pfam" id="PF12480">
    <property type="entry name" value="GARIL_Rab2_bd"/>
    <property type="match status" value="1"/>
</dbReference>
<comment type="caution">
    <text evidence="4">The sequence shown here is derived from an EMBL/GenBank/DDBJ whole genome shotgun (WGS) entry which is preliminary data.</text>
</comment>
<dbReference type="AlphaFoldDB" id="A0A7K7USE8"/>
<feature type="non-terminal residue" evidence="4">
    <location>
        <position position="1"/>
    </location>
</feature>
<accession>A0A7K7USE8</accession>
<evidence type="ECO:0000256" key="2">
    <source>
        <dbReference type="SAM" id="MobiDB-lite"/>
    </source>
</evidence>
<dbReference type="PANTHER" id="PTHR22574:SF6">
    <property type="entry name" value="GOLGI-ASSOCIATED RAB2 INTERACTOR PROTEIN 2"/>
    <property type="match status" value="1"/>
</dbReference>
<feature type="compositionally biased region" description="Polar residues" evidence="2">
    <location>
        <begin position="186"/>
        <end position="196"/>
    </location>
</feature>
<dbReference type="OrthoDB" id="9940031at2759"/>
<evidence type="ECO:0000313" key="4">
    <source>
        <dbReference type="EMBL" id="NXA31808.1"/>
    </source>
</evidence>
<protein>
    <submittedName>
        <fullName evidence="4">FA71D protein</fullName>
    </submittedName>
</protein>
<evidence type="ECO:0000313" key="5">
    <source>
        <dbReference type="Proteomes" id="UP000533954"/>
    </source>
</evidence>
<feature type="region of interest" description="Disordered" evidence="2">
    <location>
        <begin position="186"/>
        <end position="282"/>
    </location>
</feature>
<organism evidence="4 5">
    <name type="scientific">Eudromia elegans</name>
    <name type="common">Elegant crested-tinamou</name>
    <dbReference type="NCBI Taxonomy" id="8805"/>
    <lineage>
        <taxon>Eukaryota</taxon>
        <taxon>Metazoa</taxon>
        <taxon>Chordata</taxon>
        <taxon>Craniata</taxon>
        <taxon>Vertebrata</taxon>
        <taxon>Euteleostomi</taxon>
        <taxon>Archelosauria</taxon>
        <taxon>Archosauria</taxon>
        <taxon>Dinosauria</taxon>
        <taxon>Saurischia</taxon>
        <taxon>Theropoda</taxon>
        <taxon>Coelurosauria</taxon>
        <taxon>Aves</taxon>
        <taxon>Palaeognathae</taxon>
        <taxon>Tinamiformes</taxon>
        <taxon>Tinamidae</taxon>
        <taxon>Eudromia</taxon>
    </lineage>
</organism>
<reference evidence="4 5" key="1">
    <citation type="submission" date="2019-09" db="EMBL/GenBank/DDBJ databases">
        <title>Bird 10,000 Genomes (B10K) Project - Family phase.</title>
        <authorList>
            <person name="Zhang G."/>
        </authorList>
    </citation>
    <scope>NUCLEOTIDE SEQUENCE [LARGE SCALE GENOMIC DNA]</scope>
    <source>
        <strain evidence="4">B10K-LSUMZ-16893</strain>
    </source>
</reference>
<name>A0A7K7USE8_EUDEL</name>
<dbReference type="EMBL" id="VZSX01000006">
    <property type="protein sequence ID" value="NXA31808.1"/>
    <property type="molecule type" value="Genomic_DNA"/>
</dbReference>
<comment type="similarity">
    <text evidence="1">Belongs to the GARIN family.</text>
</comment>
<dbReference type="InterPro" id="IPR022168">
    <property type="entry name" value="GARIL-like_Rab2B-bd"/>
</dbReference>